<dbReference type="Pfam" id="PF00551">
    <property type="entry name" value="Formyl_trans_N"/>
    <property type="match status" value="1"/>
</dbReference>
<dbReference type="RefSeq" id="WP_004766068.1">
    <property type="nucleotide sequence ID" value="NZ_AHMY02000051.1"/>
</dbReference>
<evidence type="ECO:0000256" key="3">
    <source>
        <dbReference type="ARBA" id="ARBA00012261"/>
    </source>
</evidence>
<evidence type="ECO:0000256" key="6">
    <source>
        <dbReference type="ARBA" id="ARBA00022917"/>
    </source>
</evidence>
<feature type="binding site" evidence="8">
    <location>
        <begin position="112"/>
        <end position="115"/>
    </location>
    <ligand>
        <name>(6S)-5,6,7,8-tetrahydrofolate</name>
        <dbReference type="ChEBI" id="CHEBI:57453"/>
    </ligand>
</feature>
<dbReference type="Pfam" id="PF02911">
    <property type="entry name" value="Formyl_trans_C"/>
    <property type="match status" value="1"/>
</dbReference>
<accession>A0A0E2B1K3</accession>
<keyword evidence="5 8" id="KW-0808">Transferase</keyword>
<dbReference type="HAMAP" id="MF_00182">
    <property type="entry name" value="Formyl_trans"/>
    <property type="match status" value="1"/>
</dbReference>
<evidence type="ECO:0000259" key="9">
    <source>
        <dbReference type="Pfam" id="PF00551"/>
    </source>
</evidence>
<dbReference type="CDD" id="cd08704">
    <property type="entry name" value="Met_tRNA_FMT_C"/>
    <property type="match status" value="1"/>
</dbReference>
<dbReference type="Gene3D" id="3.10.25.10">
    <property type="entry name" value="Formyl transferase, C-terminal domain"/>
    <property type="match status" value="1"/>
</dbReference>
<dbReference type="InterPro" id="IPR011034">
    <property type="entry name" value="Formyl_transferase-like_C_sf"/>
</dbReference>
<proteinExistence type="inferred from homology"/>
<dbReference type="InterPro" id="IPR005794">
    <property type="entry name" value="Fmt"/>
</dbReference>
<dbReference type="InterPro" id="IPR002376">
    <property type="entry name" value="Formyl_transf_N"/>
</dbReference>
<organism evidence="11 12">
    <name type="scientific">Leptospira kirschneri str. H1</name>
    <dbReference type="NCBI Taxonomy" id="1049966"/>
    <lineage>
        <taxon>Bacteria</taxon>
        <taxon>Pseudomonadati</taxon>
        <taxon>Spirochaetota</taxon>
        <taxon>Spirochaetia</taxon>
        <taxon>Leptospirales</taxon>
        <taxon>Leptospiraceae</taxon>
        <taxon>Leptospira</taxon>
    </lineage>
</organism>
<dbReference type="Proteomes" id="UP000006253">
    <property type="component" value="Unassembled WGS sequence"/>
</dbReference>
<evidence type="ECO:0000256" key="5">
    <source>
        <dbReference type="ARBA" id="ARBA00022679"/>
    </source>
</evidence>
<feature type="domain" description="Formyl transferase C-terminal" evidence="10">
    <location>
        <begin position="206"/>
        <end position="307"/>
    </location>
</feature>
<dbReference type="GO" id="GO:0005829">
    <property type="term" value="C:cytosol"/>
    <property type="evidence" value="ECO:0007669"/>
    <property type="project" value="TreeGrafter"/>
</dbReference>
<evidence type="ECO:0000256" key="1">
    <source>
        <dbReference type="ARBA" id="ARBA00002606"/>
    </source>
</evidence>
<dbReference type="AlphaFoldDB" id="A0A0E2B1K3"/>
<comment type="catalytic activity">
    <reaction evidence="7 8">
        <text>L-methionyl-tRNA(fMet) + (6R)-10-formyltetrahydrofolate = N-formyl-L-methionyl-tRNA(fMet) + (6S)-5,6,7,8-tetrahydrofolate + H(+)</text>
        <dbReference type="Rhea" id="RHEA:24380"/>
        <dbReference type="Rhea" id="RHEA-COMP:9952"/>
        <dbReference type="Rhea" id="RHEA-COMP:9953"/>
        <dbReference type="ChEBI" id="CHEBI:15378"/>
        <dbReference type="ChEBI" id="CHEBI:57453"/>
        <dbReference type="ChEBI" id="CHEBI:78530"/>
        <dbReference type="ChEBI" id="CHEBI:78844"/>
        <dbReference type="ChEBI" id="CHEBI:195366"/>
        <dbReference type="EC" id="2.1.2.9"/>
    </reaction>
</comment>
<dbReference type="Gene3D" id="3.40.50.170">
    <property type="entry name" value="Formyl transferase, N-terminal domain"/>
    <property type="match status" value="1"/>
</dbReference>
<comment type="similarity">
    <text evidence="2 8">Belongs to the Fmt family.</text>
</comment>
<evidence type="ECO:0000256" key="4">
    <source>
        <dbReference type="ARBA" id="ARBA00016014"/>
    </source>
</evidence>
<comment type="caution">
    <text evidence="11">The sequence shown here is derived from an EMBL/GenBank/DDBJ whole genome shotgun (WGS) entry which is preliminary data.</text>
</comment>
<sequence length="315" mass="35327">MKIGYFGTPEHSAKLLEAIVNSKLAEVLFVVTNPDRPKGRSKIPEAGPVKKKALEYNLPVFQYESIKKEKEKALSDFGLFPADLYVVFAYGSILPKEVYAHSTLTSINLHGSLLPDLRGASPVQTALWKGYTKTGITIQYIGEKMDEGDILLTKEIEIVPEDNTGTLMDKITEAGIESILQLLKTYDGKLFPSIPQAHDKATYCGKIKSEDRILDWSLKAEELHNRIRALYPDMIATTTFREKRMNILKAKPSSLSIETNPTPGKLKRLDKKCLLTQCGDGRFLEILELQPENKNRMTASDFINGFRIQEGETFG</sequence>
<evidence type="ECO:0000256" key="7">
    <source>
        <dbReference type="ARBA" id="ARBA00048558"/>
    </source>
</evidence>
<dbReference type="PANTHER" id="PTHR11138:SF5">
    <property type="entry name" value="METHIONYL-TRNA FORMYLTRANSFERASE, MITOCHONDRIAL"/>
    <property type="match status" value="1"/>
</dbReference>
<evidence type="ECO:0000313" key="11">
    <source>
        <dbReference type="EMBL" id="EKO14641.1"/>
    </source>
</evidence>
<dbReference type="InterPro" id="IPR044135">
    <property type="entry name" value="Met-tRNA-FMT_C"/>
</dbReference>
<reference evidence="11 12" key="1">
    <citation type="submission" date="2012-10" db="EMBL/GenBank/DDBJ databases">
        <authorList>
            <person name="Harkins D.M."/>
            <person name="Durkin A.S."/>
            <person name="Brinkac L.M."/>
            <person name="Selengut J.D."/>
            <person name="Sanka R."/>
            <person name="DePew J."/>
            <person name="Purushe J."/>
            <person name="Peacock S.J."/>
            <person name="Thaipadungpanit J."/>
            <person name="Wuthiekanun V.W."/>
            <person name="Day N.P."/>
            <person name="Vinetz J.M."/>
            <person name="Sutton G.G."/>
            <person name="Nelson W.C."/>
            <person name="Fouts D.E."/>
        </authorList>
    </citation>
    <scope>NUCLEOTIDE SEQUENCE [LARGE SCALE GENOMIC DNA]</scope>
    <source>
        <strain evidence="11 12">H1</strain>
    </source>
</reference>
<evidence type="ECO:0000313" key="12">
    <source>
        <dbReference type="Proteomes" id="UP000006253"/>
    </source>
</evidence>
<dbReference type="EMBL" id="AHMY02000051">
    <property type="protein sequence ID" value="EKO14641.1"/>
    <property type="molecule type" value="Genomic_DNA"/>
</dbReference>
<dbReference type="InterPro" id="IPR041711">
    <property type="entry name" value="Met-tRNA-FMT_N"/>
</dbReference>
<feature type="domain" description="Formyl transferase N-terminal" evidence="9">
    <location>
        <begin position="3"/>
        <end position="180"/>
    </location>
</feature>
<dbReference type="InterPro" id="IPR036477">
    <property type="entry name" value="Formyl_transf_N_sf"/>
</dbReference>
<dbReference type="SUPFAM" id="SSF50486">
    <property type="entry name" value="FMT C-terminal domain-like"/>
    <property type="match status" value="1"/>
</dbReference>
<keyword evidence="6 8" id="KW-0648">Protein biosynthesis</keyword>
<evidence type="ECO:0000256" key="8">
    <source>
        <dbReference type="HAMAP-Rule" id="MF_00182"/>
    </source>
</evidence>
<protein>
    <recommendedName>
        <fullName evidence="4 8">Methionyl-tRNA formyltransferase</fullName>
        <ecNumber evidence="3 8">2.1.2.9</ecNumber>
    </recommendedName>
</protein>
<evidence type="ECO:0000259" key="10">
    <source>
        <dbReference type="Pfam" id="PF02911"/>
    </source>
</evidence>
<gene>
    <name evidence="8 11" type="primary">fmt</name>
    <name evidence="11" type="ORF">LEP1GSC081_1888</name>
</gene>
<comment type="function">
    <text evidence="1 8">Attaches a formyl group to the free amino group of methionyl-tRNA(fMet). The formyl group appears to play a dual role in the initiator identity of N-formylmethionyl-tRNA by promoting its recognition by IF2 and preventing the misappropriation of this tRNA by the elongation apparatus.</text>
</comment>
<dbReference type="PANTHER" id="PTHR11138">
    <property type="entry name" value="METHIONYL-TRNA FORMYLTRANSFERASE"/>
    <property type="match status" value="1"/>
</dbReference>
<evidence type="ECO:0000256" key="2">
    <source>
        <dbReference type="ARBA" id="ARBA00010699"/>
    </source>
</evidence>
<dbReference type="SUPFAM" id="SSF53328">
    <property type="entry name" value="Formyltransferase"/>
    <property type="match status" value="1"/>
</dbReference>
<dbReference type="InterPro" id="IPR005793">
    <property type="entry name" value="Formyl_trans_C"/>
</dbReference>
<dbReference type="InterPro" id="IPR037022">
    <property type="entry name" value="Formyl_trans_C_sf"/>
</dbReference>
<dbReference type="NCBIfam" id="TIGR00460">
    <property type="entry name" value="fmt"/>
    <property type="match status" value="1"/>
</dbReference>
<dbReference type="CDD" id="cd08646">
    <property type="entry name" value="FMT_core_Met-tRNA-FMT_N"/>
    <property type="match status" value="1"/>
</dbReference>
<dbReference type="GO" id="GO:0004479">
    <property type="term" value="F:methionyl-tRNA formyltransferase activity"/>
    <property type="evidence" value="ECO:0007669"/>
    <property type="project" value="UniProtKB-UniRule"/>
</dbReference>
<name>A0A0E2B1K3_9LEPT</name>
<dbReference type="EC" id="2.1.2.9" evidence="3 8"/>